<proteinExistence type="inferred from homology"/>
<keyword evidence="6 9" id="KW-0133">Cell shape</keyword>
<dbReference type="PROSITE" id="PS52029">
    <property type="entry name" value="LD_TPASE"/>
    <property type="match status" value="1"/>
</dbReference>
<evidence type="ECO:0000256" key="7">
    <source>
        <dbReference type="ARBA" id="ARBA00022984"/>
    </source>
</evidence>
<dbReference type="InterPro" id="IPR050979">
    <property type="entry name" value="LD-transpeptidase"/>
</dbReference>
<organism evidence="11 12">
    <name type="scientific">Methylobrevis albus</name>
    <dbReference type="NCBI Taxonomy" id="2793297"/>
    <lineage>
        <taxon>Bacteria</taxon>
        <taxon>Pseudomonadati</taxon>
        <taxon>Pseudomonadota</taxon>
        <taxon>Alphaproteobacteria</taxon>
        <taxon>Hyphomicrobiales</taxon>
        <taxon>Pleomorphomonadaceae</taxon>
        <taxon>Methylobrevis</taxon>
    </lineage>
</organism>
<comment type="caution">
    <text evidence="11">The sequence shown here is derived from an EMBL/GenBank/DDBJ whole genome shotgun (WGS) entry which is preliminary data.</text>
</comment>
<accession>A0A931N096</accession>
<evidence type="ECO:0000256" key="2">
    <source>
        <dbReference type="ARBA" id="ARBA00005992"/>
    </source>
</evidence>
<dbReference type="SUPFAM" id="SSF141523">
    <property type="entry name" value="L,D-transpeptidase catalytic domain-like"/>
    <property type="match status" value="1"/>
</dbReference>
<protein>
    <submittedName>
        <fullName evidence="11">L,D-transpeptidase</fullName>
    </submittedName>
</protein>
<feature type="active site" description="Proton donor/acceptor" evidence="9">
    <location>
        <position position="197"/>
    </location>
</feature>
<comment type="pathway">
    <text evidence="1 9">Cell wall biogenesis; peptidoglycan biosynthesis.</text>
</comment>
<gene>
    <name evidence="11" type="ORF">I5731_18565</name>
</gene>
<dbReference type="InterPro" id="IPR005490">
    <property type="entry name" value="LD_TPept_cat_dom"/>
</dbReference>
<evidence type="ECO:0000313" key="12">
    <source>
        <dbReference type="Proteomes" id="UP000631694"/>
    </source>
</evidence>
<dbReference type="FunFam" id="2.40.440.10:FF:000002">
    <property type="entry name" value="L,D-transpeptidase ErfK/SrfK"/>
    <property type="match status" value="1"/>
</dbReference>
<evidence type="ECO:0000256" key="1">
    <source>
        <dbReference type="ARBA" id="ARBA00004752"/>
    </source>
</evidence>
<feature type="active site" description="Nucleophile" evidence="9">
    <location>
        <position position="213"/>
    </location>
</feature>
<feature type="domain" description="L,D-TPase catalytic" evidence="10">
    <location>
        <begin position="101"/>
        <end position="237"/>
    </location>
</feature>
<dbReference type="GO" id="GO:0008360">
    <property type="term" value="P:regulation of cell shape"/>
    <property type="evidence" value="ECO:0007669"/>
    <property type="project" value="UniProtKB-UniRule"/>
</dbReference>
<keyword evidence="4" id="KW-0808">Transferase</keyword>
<dbReference type="GO" id="GO:0016757">
    <property type="term" value="F:glycosyltransferase activity"/>
    <property type="evidence" value="ECO:0007669"/>
    <property type="project" value="UniProtKB-KW"/>
</dbReference>
<keyword evidence="12" id="KW-1185">Reference proteome</keyword>
<evidence type="ECO:0000256" key="6">
    <source>
        <dbReference type="ARBA" id="ARBA00022960"/>
    </source>
</evidence>
<keyword evidence="8 9" id="KW-0961">Cell wall biogenesis/degradation</keyword>
<dbReference type="RefSeq" id="WP_197312902.1">
    <property type="nucleotide sequence ID" value="NZ_JADZLT010000056.1"/>
</dbReference>
<name>A0A931N096_9HYPH</name>
<evidence type="ECO:0000256" key="3">
    <source>
        <dbReference type="ARBA" id="ARBA00022676"/>
    </source>
</evidence>
<dbReference type="GO" id="GO:0071555">
    <property type="term" value="P:cell wall organization"/>
    <property type="evidence" value="ECO:0007669"/>
    <property type="project" value="UniProtKB-UniRule"/>
</dbReference>
<dbReference type="PANTHER" id="PTHR30582:SF24">
    <property type="entry name" value="L,D-TRANSPEPTIDASE ERFK_SRFK-RELATED"/>
    <property type="match status" value="1"/>
</dbReference>
<reference evidence="11" key="1">
    <citation type="submission" date="2020-12" db="EMBL/GenBank/DDBJ databases">
        <title>Methylobrevis albus sp. nov., isolated from fresh water lack sediment.</title>
        <authorList>
            <person name="Zou Q."/>
        </authorList>
    </citation>
    <scope>NUCLEOTIDE SEQUENCE</scope>
    <source>
        <strain evidence="11">L22</strain>
    </source>
</reference>
<evidence type="ECO:0000256" key="9">
    <source>
        <dbReference type="PROSITE-ProRule" id="PRU01373"/>
    </source>
</evidence>
<dbReference type="CDD" id="cd16913">
    <property type="entry name" value="YkuD_like"/>
    <property type="match status" value="1"/>
</dbReference>
<sequence>MTILKPSSSTAGRLSRRAFVAALPVGLAACSGSYSRLAGFDGGYGAPRARISNSGRIDPYYLSMYGPKLDEPFPLPAIDIRRIDPVYWRQQVSYTSAYAPGTIVVDPYNRFLYLTETGGSALRYGVGVGRDGFGWSGRAVIKRKQEWPTWYPPKEMIARDPRAAPFANGQPPGLDNALGARALYLYQGDVDTLYRLHGTTEPWSIGQAMSSGCVRMLNQDVVDLYSRVPIGTEVVVLGSDGVA</sequence>
<dbReference type="InterPro" id="IPR038063">
    <property type="entry name" value="Transpep_catalytic_dom"/>
</dbReference>
<dbReference type="PROSITE" id="PS51257">
    <property type="entry name" value="PROKAR_LIPOPROTEIN"/>
    <property type="match status" value="1"/>
</dbReference>
<dbReference type="PANTHER" id="PTHR30582">
    <property type="entry name" value="L,D-TRANSPEPTIDASE"/>
    <property type="match status" value="1"/>
</dbReference>
<dbReference type="GO" id="GO:0005576">
    <property type="term" value="C:extracellular region"/>
    <property type="evidence" value="ECO:0007669"/>
    <property type="project" value="TreeGrafter"/>
</dbReference>
<dbReference type="GO" id="GO:0071972">
    <property type="term" value="F:peptidoglycan L,D-transpeptidase activity"/>
    <property type="evidence" value="ECO:0007669"/>
    <property type="project" value="TreeGrafter"/>
</dbReference>
<evidence type="ECO:0000256" key="4">
    <source>
        <dbReference type="ARBA" id="ARBA00022679"/>
    </source>
</evidence>
<evidence type="ECO:0000256" key="5">
    <source>
        <dbReference type="ARBA" id="ARBA00022801"/>
    </source>
</evidence>
<dbReference type="EMBL" id="JADZLT010000056">
    <property type="protein sequence ID" value="MBH0239830.1"/>
    <property type="molecule type" value="Genomic_DNA"/>
</dbReference>
<evidence type="ECO:0000256" key="8">
    <source>
        <dbReference type="ARBA" id="ARBA00023316"/>
    </source>
</evidence>
<dbReference type="Proteomes" id="UP000631694">
    <property type="component" value="Unassembled WGS sequence"/>
</dbReference>
<dbReference type="Pfam" id="PF03734">
    <property type="entry name" value="YkuD"/>
    <property type="match status" value="1"/>
</dbReference>
<comment type="similarity">
    <text evidence="2">Belongs to the YkuD family.</text>
</comment>
<dbReference type="AlphaFoldDB" id="A0A931N096"/>
<keyword evidence="5" id="KW-0378">Hydrolase</keyword>
<evidence type="ECO:0000259" key="10">
    <source>
        <dbReference type="PROSITE" id="PS52029"/>
    </source>
</evidence>
<evidence type="ECO:0000313" key="11">
    <source>
        <dbReference type="EMBL" id="MBH0239830.1"/>
    </source>
</evidence>
<dbReference type="GO" id="GO:0018104">
    <property type="term" value="P:peptidoglycan-protein cross-linking"/>
    <property type="evidence" value="ECO:0007669"/>
    <property type="project" value="TreeGrafter"/>
</dbReference>
<keyword evidence="7 9" id="KW-0573">Peptidoglycan synthesis</keyword>
<dbReference type="Gene3D" id="2.40.440.10">
    <property type="entry name" value="L,D-transpeptidase catalytic domain-like"/>
    <property type="match status" value="1"/>
</dbReference>
<keyword evidence="3" id="KW-0328">Glycosyltransferase</keyword>